<accession>X0T1M3</accession>
<evidence type="ECO:0000313" key="1">
    <source>
        <dbReference type="EMBL" id="GAF87144.1"/>
    </source>
</evidence>
<proteinExistence type="predicted"/>
<organism evidence="1">
    <name type="scientific">marine sediment metagenome</name>
    <dbReference type="NCBI Taxonomy" id="412755"/>
    <lineage>
        <taxon>unclassified sequences</taxon>
        <taxon>metagenomes</taxon>
        <taxon>ecological metagenomes</taxon>
    </lineage>
</organism>
<name>X0T1M3_9ZZZZ</name>
<dbReference type="AlphaFoldDB" id="X0T1M3"/>
<reference evidence="1" key="1">
    <citation type="journal article" date="2014" name="Front. Microbiol.">
        <title>High frequency of phylogenetically diverse reductive dehalogenase-homologous genes in deep subseafloor sedimentary metagenomes.</title>
        <authorList>
            <person name="Kawai M."/>
            <person name="Futagami T."/>
            <person name="Toyoda A."/>
            <person name="Takaki Y."/>
            <person name="Nishi S."/>
            <person name="Hori S."/>
            <person name="Arai W."/>
            <person name="Tsubouchi T."/>
            <person name="Morono Y."/>
            <person name="Uchiyama I."/>
            <person name="Ito T."/>
            <person name="Fujiyama A."/>
            <person name="Inagaki F."/>
            <person name="Takami H."/>
        </authorList>
    </citation>
    <scope>NUCLEOTIDE SEQUENCE</scope>
    <source>
        <strain evidence="1">Expedition CK06-06</strain>
    </source>
</reference>
<dbReference type="EMBL" id="BARS01016422">
    <property type="protein sequence ID" value="GAF87144.1"/>
    <property type="molecule type" value="Genomic_DNA"/>
</dbReference>
<comment type="caution">
    <text evidence="1">The sequence shown here is derived from an EMBL/GenBank/DDBJ whole genome shotgun (WGS) entry which is preliminary data.</text>
</comment>
<feature type="non-terminal residue" evidence="1">
    <location>
        <position position="1"/>
    </location>
</feature>
<gene>
    <name evidence="1" type="ORF">S01H1_27029</name>
</gene>
<sequence>ERLFFDDVGSINPDWPPASNGYIDPPGPLQRYLLGDWPMGLAEASWWPDFPTAAQNAIEIYHTNSGTEEPIDGVIGVNFLTLEKLLEVLGPITVEEYDATVTSQDVTEKTLIITHPEGTRPWETDRFDFVGYLAKDIIDRTLSAGPSKWASMLSALRTVGQEKNLLLYHTDPKVQGVVADFGWDGGLKETDGDYLMVVDSSLRSTKLNLVVEPRIDLDVSIDWEGNATNVVTVAYANDYSAWSQGKDPHLAGLIIVYGSLSAYGDYLRLLVPDGASLLEVA</sequence>
<dbReference type="Pfam" id="PF13196">
    <property type="entry name" value="DUF4012"/>
    <property type="match status" value="1"/>
</dbReference>
<feature type="non-terminal residue" evidence="1">
    <location>
        <position position="281"/>
    </location>
</feature>
<protein>
    <submittedName>
        <fullName evidence="1">Uncharacterized protein</fullName>
    </submittedName>
</protein>
<dbReference type="InterPro" id="IPR025101">
    <property type="entry name" value="DUF4012"/>
</dbReference>